<dbReference type="PROSITE" id="PS50802">
    <property type="entry name" value="OTU"/>
    <property type="match status" value="1"/>
</dbReference>
<feature type="domain" description="OTU" evidence="8">
    <location>
        <begin position="223"/>
        <end position="414"/>
    </location>
</feature>
<dbReference type="AlphaFoldDB" id="A0A091CUL8"/>
<dbReference type="MEROPS" id="C65.002"/>
<organism evidence="9 10">
    <name type="scientific">Fukomys damarensis</name>
    <name type="common">Damaraland mole rat</name>
    <name type="synonym">Cryptomys damarensis</name>
    <dbReference type="NCBI Taxonomy" id="885580"/>
    <lineage>
        <taxon>Eukaryota</taxon>
        <taxon>Metazoa</taxon>
        <taxon>Chordata</taxon>
        <taxon>Craniata</taxon>
        <taxon>Vertebrata</taxon>
        <taxon>Euteleostomi</taxon>
        <taxon>Mammalia</taxon>
        <taxon>Eutheria</taxon>
        <taxon>Euarchontoglires</taxon>
        <taxon>Glires</taxon>
        <taxon>Rodentia</taxon>
        <taxon>Hystricomorpha</taxon>
        <taxon>Bathyergidae</taxon>
        <taxon>Fukomys</taxon>
    </lineage>
</organism>
<dbReference type="Pfam" id="PF10275">
    <property type="entry name" value="Peptidase_C65"/>
    <property type="match status" value="1"/>
</dbReference>
<keyword evidence="10" id="KW-1185">Reference proteome</keyword>
<dbReference type="InterPro" id="IPR042467">
    <property type="entry name" value="Peptidase_C65_otubain_sub2"/>
</dbReference>
<evidence type="ECO:0000256" key="2">
    <source>
        <dbReference type="ARBA" id="ARBA00006579"/>
    </source>
</evidence>
<dbReference type="GO" id="GO:0035871">
    <property type="term" value="P:protein K11-linked deubiquitination"/>
    <property type="evidence" value="ECO:0007669"/>
    <property type="project" value="TreeGrafter"/>
</dbReference>
<keyword evidence="7" id="KW-0788">Thiol protease</keyword>
<evidence type="ECO:0000256" key="6">
    <source>
        <dbReference type="ARBA" id="ARBA00022801"/>
    </source>
</evidence>
<dbReference type="GO" id="GO:0071108">
    <property type="term" value="P:protein K48-linked deubiquitination"/>
    <property type="evidence" value="ECO:0007669"/>
    <property type="project" value="TreeGrafter"/>
</dbReference>
<dbReference type="InterPro" id="IPR019400">
    <property type="entry name" value="Peptidase_C65_otubain"/>
</dbReference>
<dbReference type="GO" id="GO:0006508">
    <property type="term" value="P:proteolysis"/>
    <property type="evidence" value="ECO:0007669"/>
    <property type="project" value="UniProtKB-KW"/>
</dbReference>
<comment type="catalytic activity">
    <reaction evidence="1">
        <text>Thiol-dependent hydrolysis of ester, thioester, amide, peptide and isopeptide bonds formed by the C-terminal Gly of ubiquitin (a 76-residue protein attached to proteins as an intracellular targeting signal).</text>
        <dbReference type="EC" id="3.4.19.12"/>
    </reaction>
</comment>
<gene>
    <name evidence="9" type="ORF">H920_17279</name>
</gene>
<dbReference type="InterPro" id="IPR003323">
    <property type="entry name" value="OTU_dom"/>
</dbReference>
<comment type="similarity">
    <text evidence="2">Belongs to the peptidase C65 family.</text>
</comment>
<dbReference type="SUPFAM" id="SSF54001">
    <property type="entry name" value="Cysteine proteinases"/>
    <property type="match status" value="1"/>
</dbReference>
<keyword evidence="6" id="KW-0378">Hydrolase</keyword>
<evidence type="ECO:0000256" key="5">
    <source>
        <dbReference type="ARBA" id="ARBA00022786"/>
    </source>
</evidence>
<evidence type="ECO:0000256" key="1">
    <source>
        <dbReference type="ARBA" id="ARBA00000707"/>
    </source>
</evidence>
<dbReference type="Proteomes" id="UP000028990">
    <property type="component" value="Unassembled WGS sequence"/>
</dbReference>
<dbReference type="InterPro" id="IPR038765">
    <property type="entry name" value="Papain-like_cys_pep_sf"/>
</dbReference>
<dbReference type="STRING" id="885580.ENSFDAP00000008171"/>
<evidence type="ECO:0000259" key="8">
    <source>
        <dbReference type="PROSITE" id="PS50802"/>
    </source>
</evidence>
<evidence type="ECO:0000256" key="4">
    <source>
        <dbReference type="ARBA" id="ARBA00022670"/>
    </source>
</evidence>
<evidence type="ECO:0000256" key="7">
    <source>
        <dbReference type="ARBA" id="ARBA00022807"/>
    </source>
</evidence>
<dbReference type="FunFam" id="1.20.1300.20:FF:000001">
    <property type="entry name" value="Ubiquitin thioesterase OTUB1"/>
    <property type="match status" value="1"/>
</dbReference>
<keyword evidence="5" id="KW-0833">Ubl conjugation pathway</keyword>
<dbReference type="eggNOG" id="KOG3991">
    <property type="taxonomic scope" value="Eukaryota"/>
</dbReference>
<dbReference type="PANTHER" id="PTHR12931:SF3">
    <property type="entry name" value="UBIQUITIN THIOESTERASE OTUB2"/>
    <property type="match status" value="1"/>
</dbReference>
<dbReference type="GO" id="GO:0043130">
    <property type="term" value="F:ubiquitin binding"/>
    <property type="evidence" value="ECO:0007669"/>
    <property type="project" value="TreeGrafter"/>
</dbReference>
<dbReference type="PANTHER" id="PTHR12931">
    <property type="entry name" value="UBIQUITIN THIOLESTERASE PROTEIN OTUB"/>
    <property type="match status" value="1"/>
</dbReference>
<dbReference type="EC" id="3.4.19.12" evidence="3"/>
<dbReference type="EMBL" id="KN124392">
    <property type="protein sequence ID" value="KFO21370.1"/>
    <property type="molecule type" value="Genomic_DNA"/>
</dbReference>
<evidence type="ECO:0000313" key="9">
    <source>
        <dbReference type="EMBL" id="KFO21370.1"/>
    </source>
</evidence>
<dbReference type="Gene3D" id="1.20.1300.20">
    <property type="entry name" value="Peptidase C65 Otubain, subdomain 2"/>
    <property type="match status" value="1"/>
</dbReference>
<reference evidence="9 10" key="1">
    <citation type="submission" date="2013-11" db="EMBL/GenBank/DDBJ databases">
        <title>The Damaraland mole rat (Fukomys damarensis) genome and evolution of African mole rats.</title>
        <authorList>
            <person name="Gladyshev V.N."/>
            <person name="Fang X."/>
        </authorList>
    </citation>
    <scope>NUCLEOTIDE SEQUENCE [LARGE SCALE GENOMIC DNA]</scope>
    <source>
        <tissue evidence="9">Liver</tissue>
    </source>
</reference>
<dbReference type="GO" id="GO:0004843">
    <property type="term" value="F:cysteine-type deubiquitinase activity"/>
    <property type="evidence" value="ECO:0007669"/>
    <property type="project" value="UniProtKB-EC"/>
</dbReference>
<sequence>MPPQPLLAQSEHRQRKLKRELERHRPFADYLMKVLERIPKGCSGAEEPEAAQLEALVQRCVKLLVASGDAQQHLDTFSQMSQAVRQGLESLEDSHRVLMACLKTRLCQLQEKCHSKQGQWQQLESSVTHQDDPGFDAHAHAGGYSGQLLSYLQVAINNMAQQCHPRAQGVPTSLGLFSKLDLIQSETSFNLISEKCDILSILRDHPENRIYQRKIQELSKRFSTIRKTKGDGNCFYRALGYSYLEALLGKSREILKFKEHVLQTPNDLLAAGFEEHNFQNFFNAFYSVVELVEKDGSVSSLLKVFNDQSFSDRIVQFLRLLTSAFIRNRADFFRHFVDEEMDIKDFCTHEVEPMAMECDHIQITALSQALNIALQVEYVDEMDTALNHHVFPEAAIPSVYLLYKTSHYNILYAADKH</sequence>
<proteinExistence type="inferred from homology"/>
<dbReference type="GO" id="GO:2000780">
    <property type="term" value="P:negative regulation of double-strand break repair"/>
    <property type="evidence" value="ECO:0007669"/>
    <property type="project" value="TreeGrafter"/>
</dbReference>
<keyword evidence="4" id="KW-0645">Protease</keyword>
<dbReference type="Gene3D" id="3.30.200.60">
    <property type="entry name" value="Peptidase C65 Otubain, subdomain 1"/>
    <property type="match status" value="1"/>
</dbReference>
<dbReference type="GO" id="GO:0005634">
    <property type="term" value="C:nucleus"/>
    <property type="evidence" value="ECO:0007669"/>
    <property type="project" value="TreeGrafter"/>
</dbReference>
<evidence type="ECO:0000256" key="3">
    <source>
        <dbReference type="ARBA" id="ARBA00012759"/>
    </source>
</evidence>
<accession>A0A091CUL8</accession>
<dbReference type="CDD" id="cd22764">
    <property type="entry name" value="OTUB2"/>
    <property type="match status" value="1"/>
</dbReference>
<protein>
    <recommendedName>
        <fullName evidence="3">ubiquitinyl hydrolase 1</fullName>
        <ecNumber evidence="3">3.4.19.12</ecNumber>
    </recommendedName>
</protein>
<name>A0A091CUL8_FUKDA</name>
<dbReference type="GO" id="GO:0070536">
    <property type="term" value="P:protein K63-linked deubiquitination"/>
    <property type="evidence" value="ECO:0007669"/>
    <property type="project" value="TreeGrafter"/>
</dbReference>
<dbReference type="InterPro" id="IPR042468">
    <property type="entry name" value="Peptidase_C65_otubain_sub1"/>
</dbReference>
<evidence type="ECO:0000313" key="10">
    <source>
        <dbReference type="Proteomes" id="UP000028990"/>
    </source>
</evidence>